<dbReference type="AlphaFoldDB" id="A0A7M4DMI8"/>
<comment type="caution">
    <text evidence="1">The sequence shown here is derived from an EMBL/GenBank/DDBJ whole genome shotgun (WGS) entry which is preliminary data.</text>
</comment>
<name>A0A7M4DMI8_9MICO</name>
<organism evidence="1 2">
    <name type="scientific">Occultella aeris</name>
    <dbReference type="NCBI Taxonomy" id="2761496"/>
    <lineage>
        <taxon>Bacteria</taxon>
        <taxon>Bacillati</taxon>
        <taxon>Actinomycetota</taxon>
        <taxon>Actinomycetes</taxon>
        <taxon>Micrococcales</taxon>
        <taxon>Ruaniaceae</taxon>
        <taxon>Occultella</taxon>
    </lineage>
</organism>
<reference evidence="1 2" key="1">
    <citation type="submission" date="2019-11" db="EMBL/GenBank/DDBJ databases">
        <authorList>
            <person name="Criscuolo A."/>
        </authorList>
    </citation>
    <scope>NUCLEOTIDE SEQUENCE [LARGE SCALE GENOMIC DNA]</scope>
    <source>
        <strain evidence="1">CIP111667</strain>
    </source>
</reference>
<evidence type="ECO:0000313" key="2">
    <source>
        <dbReference type="Proteomes" id="UP000419743"/>
    </source>
</evidence>
<gene>
    <name evidence="1" type="ORF">HALOF300_03360</name>
</gene>
<dbReference type="Gene3D" id="3.20.20.80">
    <property type="entry name" value="Glycosidases"/>
    <property type="match status" value="1"/>
</dbReference>
<dbReference type="Proteomes" id="UP000419743">
    <property type="component" value="Unassembled WGS sequence"/>
</dbReference>
<dbReference type="EMBL" id="CACRYJ010000048">
    <property type="protein sequence ID" value="VZO38598.1"/>
    <property type="molecule type" value="Genomic_DNA"/>
</dbReference>
<evidence type="ECO:0008006" key="3">
    <source>
        <dbReference type="Google" id="ProtNLM"/>
    </source>
</evidence>
<evidence type="ECO:0000313" key="1">
    <source>
        <dbReference type="EMBL" id="VZO38598.1"/>
    </source>
</evidence>
<protein>
    <recommendedName>
        <fullName evidence="3">Abortive infection protein</fullName>
    </recommendedName>
</protein>
<sequence length="349" mass="38275">MGERAFGVQGIGYDAGVLYERDFESNPRWTPEHARRDMRAIRDELGCDTVLVMATDTGRLLETATVAREEGLAVWIQPRVFDVDPDRIAENLELVAGRAEALRVSKGEVSLNIGCELSLSANGFVPGGTFIRRGLALPYVSISLPLINWRLRRFLARLVTVARGNFAGPISYGAGEWERPDWSLFDAVGLDAYRDAANAWRFAGDVRHAVERHHRAGRPVLMFEFGTCAYVGAAENASEAANVLRADADGGMRVPTSLERDERVQADYLDELFDIFADAGVDGTFVWGFSEPALTRSEELGHDLDAASYGVVAPIADSWLPKLAFGTIARRYGGSGRAAPTHTDERRSP</sequence>
<dbReference type="SUPFAM" id="SSF51445">
    <property type="entry name" value="(Trans)glycosidases"/>
    <property type="match status" value="1"/>
</dbReference>
<dbReference type="InterPro" id="IPR017853">
    <property type="entry name" value="GH"/>
</dbReference>
<dbReference type="RefSeq" id="WP_156742035.1">
    <property type="nucleotide sequence ID" value="NZ_CACRYJ010000048.1"/>
</dbReference>
<proteinExistence type="predicted"/>
<accession>A0A7M4DMI8</accession>
<keyword evidence="2" id="KW-1185">Reference proteome</keyword>